<dbReference type="Proteomes" id="UP000042527">
    <property type="component" value="Unassembled WGS sequence"/>
</dbReference>
<feature type="repeat" description="TPR" evidence="1">
    <location>
        <begin position="122"/>
        <end position="155"/>
    </location>
</feature>
<sequence>MIARSVQTVLEPVLKLLRHGDLEQARQGLQNILQEDLENPTVLYTLKGVKFWEDRLQQISDIADSFSQGEYIIAQWAPFLTYMKKEGIFSEPIIYALKCYAFTSALRFYGKLLTEDTREQPAEIYRKTGLCYKALGDYDTARECLNFALSKEQDSPPVLAELADAYALAGEIRWAKLYFREAFFKGASKIELPFLESGLINSLIARVASFGYSGKELAEWLPIYGKLDGVLTVKRELRALEIGRLKQSIYSLESELKSGNATEEEKLLKPRLINYYFWLIDHYINISEDKRKIDEILLRIKLIDTSIYNRYVGIA</sequence>
<dbReference type="Gene3D" id="1.25.40.10">
    <property type="entry name" value="Tetratricopeptide repeat domain"/>
    <property type="match status" value="1"/>
</dbReference>
<dbReference type="OrthoDB" id="350674at2"/>
<dbReference type="InterPro" id="IPR011990">
    <property type="entry name" value="TPR-like_helical_dom_sf"/>
</dbReference>
<gene>
    <name evidence="3" type="ORF">FUT82_00325</name>
    <name evidence="2" type="ORF">TPHV1_30239</name>
</gene>
<protein>
    <submittedName>
        <fullName evidence="2">Tetratricopeptide repeat protein</fullName>
    </submittedName>
</protein>
<name>A0A0B7GUJ9_TREPH</name>
<dbReference type="AlphaFoldDB" id="A0A0B7GUJ9"/>
<dbReference type="EMBL" id="CDNC01000023">
    <property type="protein sequence ID" value="CEM62344.1"/>
    <property type="molecule type" value="Genomic_DNA"/>
</dbReference>
<proteinExistence type="predicted"/>
<evidence type="ECO:0000313" key="4">
    <source>
        <dbReference type="Proteomes" id="UP000042527"/>
    </source>
</evidence>
<organism evidence="2 4">
    <name type="scientific">Treponema phagedenis</name>
    <dbReference type="NCBI Taxonomy" id="162"/>
    <lineage>
        <taxon>Bacteria</taxon>
        <taxon>Pseudomonadati</taxon>
        <taxon>Spirochaetota</taxon>
        <taxon>Spirochaetia</taxon>
        <taxon>Spirochaetales</taxon>
        <taxon>Treponemataceae</taxon>
        <taxon>Treponema</taxon>
    </lineage>
</organism>
<dbReference type="InterPro" id="IPR019734">
    <property type="entry name" value="TPR_rpt"/>
</dbReference>
<reference evidence="2" key="1">
    <citation type="submission" date="2015-01" db="EMBL/GenBank/DDBJ databases">
        <authorList>
            <person name="Xiang T."/>
            <person name="Song Y."/>
            <person name="Huang L."/>
            <person name="Wang B."/>
            <person name="Wu P."/>
        </authorList>
    </citation>
    <scope>NUCLEOTIDE SEQUENCE [LARGE SCALE GENOMIC DNA]</scope>
    <source>
        <strain evidence="2">V1</strain>
    </source>
</reference>
<dbReference type="SUPFAM" id="SSF48452">
    <property type="entry name" value="TPR-like"/>
    <property type="match status" value="1"/>
</dbReference>
<dbReference type="Proteomes" id="UP000323594">
    <property type="component" value="Chromosome"/>
</dbReference>
<evidence type="ECO:0000313" key="3">
    <source>
        <dbReference type="EMBL" id="QEJ96606.1"/>
    </source>
</evidence>
<dbReference type="PROSITE" id="PS50005">
    <property type="entry name" value="TPR"/>
    <property type="match status" value="1"/>
</dbReference>
<reference evidence="3 5" key="3">
    <citation type="submission" date="2019-08" db="EMBL/GenBank/DDBJ databases">
        <authorList>
            <person name="Kuhnert P."/>
        </authorList>
    </citation>
    <scope>NUCLEOTIDE SEQUENCE [LARGE SCALE GENOMIC DNA]</scope>
    <source>
        <strain evidence="3 5">B36.5</strain>
    </source>
</reference>
<dbReference type="EMBL" id="CP042817">
    <property type="protein sequence ID" value="QEJ96606.1"/>
    <property type="molecule type" value="Genomic_DNA"/>
</dbReference>
<keyword evidence="1" id="KW-0802">TPR repeat</keyword>
<accession>A0A0B7GUJ9</accession>
<dbReference type="GeneID" id="57751760"/>
<evidence type="ECO:0000313" key="5">
    <source>
        <dbReference type="Proteomes" id="UP000323594"/>
    </source>
</evidence>
<dbReference type="RefSeq" id="WP_024752852.1">
    <property type="nucleotide sequence ID" value="NZ_CDNC01000023.1"/>
</dbReference>
<keyword evidence="4" id="KW-1185">Reference proteome</keyword>
<reference evidence="4" key="2">
    <citation type="submission" date="2015-01" db="EMBL/GenBank/DDBJ databases">
        <authorList>
            <person name="Manzoor Shahid"/>
            <person name="Zubair Saima"/>
        </authorList>
    </citation>
    <scope>NUCLEOTIDE SEQUENCE [LARGE SCALE GENOMIC DNA]</scope>
    <source>
        <strain evidence="4">V1</strain>
    </source>
</reference>
<evidence type="ECO:0000313" key="2">
    <source>
        <dbReference type="EMBL" id="CEM62344.1"/>
    </source>
</evidence>
<evidence type="ECO:0000256" key="1">
    <source>
        <dbReference type="PROSITE-ProRule" id="PRU00339"/>
    </source>
</evidence>